<evidence type="ECO:0000313" key="1">
    <source>
        <dbReference type="EMBL" id="CAG5118921.1"/>
    </source>
</evidence>
<name>A0A8S3YUJ2_9EUPU</name>
<keyword evidence="2" id="KW-1185">Reference proteome</keyword>
<protein>
    <submittedName>
        <fullName evidence="1">Uncharacterized protein</fullName>
    </submittedName>
</protein>
<organism evidence="1 2">
    <name type="scientific">Candidula unifasciata</name>
    <dbReference type="NCBI Taxonomy" id="100452"/>
    <lineage>
        <taxon>Eukaryota</taxon>
        <taxon>Metazoa</taxon>
        <taxon>Spiralia</taxon>
        <taxon>Lophotrochozoa</taxon>
        <taxon>Mollusca</taxon>
        <taxon>Gastropoda</taxon>
        <taxon>Heterobranchia</taxon>
        <taxon>Euthyneura</taxon>
        <taxon>Panpulmonata</taxon>
        <taxon>Eupulmonata</taxon>
        <taxon>Stylommatophora</taxon>
        <taxon>Helicina</taxon>
        <taxon>Helicoidea</taxon>
        <taxon>Geomitridae</taxon>
        <taxon>Candidula</taxon>
    </lineage>
</organism>
<accession>A0A8S3YUJ2</accession>
<dbReference type="AlphaFoldDB" id="A0A8S3YUJ2"/>
<dbReference type="EMBL" id="CAJHNH020000630">
    <property type="protein sequence ID" value="CAG5118921.1"/>
    <property type="molecule type" value="Genomic_DNA"/>
</dbReference>
<comment type="caution">
    <text evidence="1">The sequence shown here is derived from an EMBL/GenBank/DDBJ whole genome shotgun (WGS) entry which is preliminary data.</text>
</comment>
<evidence type="ECO:0000313" key="2">
    <source>
        <dbReference type="Proteomes" id="UP000678393"/>
    </source>
</evidence>
<reference evidence="1" key="1">
    <citation type="submission" date="2021-04" db="EMBL/GenBank/DDBJ databases">
        <authorList>
            <consortium name="Molecular Ecology Group"/>
        </authorList>
    </citation>
    <scope>NUCLEOTIDE SEQUENCE</scope>
</reference>
<sequence length="268" mass="28893">MDPYGNFESMDFSSTCENKAKQAGIDALNEETYCADQLNVSGNSCDCAGYFEMPDCVMDVYLQALDGGDESNAALRNISNVYGPKDDQEVNTNCNHNVNHEPYANEGCGCTGSYNGGAGGGTAVCSYDPCGPYEHGFKDKKRDAICCSCNEDDTYQKGLVNKKPTCTDEYSYVSSLQGPPSPSGNGFGAPSFSFDDTYQQPLANKKPDFPDKYIPVIPQADPYCSVNDSSCCGAGNGSTRYALQRSNMASPDRSTFYADDSCDCHRPC</sequence>
<proteinExistence type="predicted"/>
<dbReference type="Proteomes" id="UP000678393">
    <property type="component" value="Unassembled WGS sequence"/>
</dbReference>
<dbReference type="OrthoDB" id="10570267at2759"/>
<gene>
    <name evidence="1" type="ORF">CUNI_LOCUS4479</name>
</gene>